<name>A0A8G1UCG8_9ACTN</name>
<sequence length="53" mass="6243">MPQMYLRRFAEHRGRRQHELTVRRTAAIDEPFPAMVGNILAEHGYYELVRDSG</sequence>
<accession>A0A8G1UCG8</accession>
<evidence type="ECO:0000313" key="2">
    <source>
        <dbReference type="Proteomes" id="UP000267408"/>
    </source>
</evidence>
<dbReference type="AlphaFoldDB" id="A0A8G1UCG8"/>
<dbReference type="EMBL" id="RJVJ01000002">
    <property type="protein sequence ID" value="ROR38172.1"/>
    <property type="molecule type" value="Genomic_DNA"/>
</dbReference>
<comment type="caution">
    <text evidence="1">The sequence shown here is derived from an EMBL/GenBank/DDBJ whole genome shotgun (WGS) entry which is preliminary data.</text>
</comment>
<proteinExistence type="predicted"/>
<protein>
    <submittedName>
        <fullName evidence="1">Uncharacterized protein</fullName>
    </submittedName>
</protein>
<gene>
    <name evidence="1" type="ORF">EDD39_6345</name>
</gene>
<reference evidence="1 2" key="1">
    <citation type="submission" date="2018-11" db="EMBL/GenBank/DDBJ databases">
        <title>Sequencing the genomes of 1000 actinobacteria strains.</title>
        <authorList>
            <person name="Klenk H.-P."/>
        </authorList>
    </citation>
    <scope>NUCLEOTIDE SEQUENCE [LARGE SCALE GENOMIC DNA]</scope>
    <source>
        <strain evidence="1 2">DSM 44780</strain>
    </source>
</reference>
<organism evidence="1 2">
    <name type="scientific">Kitasatospora cineracea</name>
    <dbReference type="NCBI Taxonomy" id="88074"/>
    <lineage>
        <taxon>Bacteria</taxon>
        <taxon>Bacillati</taxon>
        <taxon>Actinomycetota</taxon>
        <taxon>Actinomycetes</taxon>
        <taxon>Kitasatosporales</taxon>
        <taxon>Streptomycetaceae</taxon>
        <taxon>Kitasatospora</taxon>
    </lineage>
</organism>
<dbReference type="Proteomes" id="UP000267408">
    <property type="component" value="Unassembled WGS sequence"/>
</dbReference>
<evidence type="ECO:0000313" key="1">
    <source>
        <dbReference type="EMBL" id="ROR38172.1"/>
    </source>
</evidence>
<dbReference type="RefSeq" id="WP_162870272.1">
    <property type="nucleotide sequence ID" value="NZ_RJVJ01000002.1"/>
</dbReference>